<dbReference type="Proteomes" id="UP000285211">
    <property type="component" value="Unassembled WGS sequence"/>
</dbReference>
<dbReference type="EMBL" id="SACJ01000002">
    <property type="protein sequence ID" value="RVT78427.1"/>
    <property type="molecule type" value="Genomic_DNA"/>
</dbReference>
<dbReference type="SUPFAM" id="SSF52833">
    <property type="entry name" value="Thioredoxin-like"/>
    <property type="match status" value="1"/>
</dbReference>
<keyword evidence="2" id="KW-0201">Cytochrome c-type biogenesis</keyword>
<comment type="subcellular location">
    <subcellularLocation>
        <location evidence="1">Cell envelope</location>
    </subcellularLocation>
</comment>
<dbReference type="CDD" id="cd02966">
    <property type="entry name" value="TlpA_like_family"/>
    <property type="match status" value="1"/>
</dbReference>
<accession>A0A3S2XKT2</accession>
<evidence type="ECO:0000256" key="1">
    <source>
        <dbReference type="ARBA" id="ARBA00004196"/>
    </source>
</evidence>
<dbReference type="InterPro" id="IPR036249">
    <property type="entry name" value="Thioredoxin-like_sf"/>
</dbReference>
<sequence length="473" mass="56046">MKKIVLLVFVLALLSWKGNQKKDVDEESYITIIFKNPDIKDTIFYNKNFYVIREDQITYRLENSFIDHKIFVSNKEKVVRIKTSKPIYLYHQYYIQDNYFNSYCFYPNETLIFEYKNGVPYVVSQKYKEYDYNFGSFFNLKNPTDTDEGRFFNRFKRYKNDQELTDDKTAREQREIKFIAFLDSLKTKKSIGEADYKLNLSYLRNKQRLNSLSPLKLLSQSYNLADIGNAFLVKTAFERKYKPKLISVSDGRIPDFKELFENAVSLKIINSVNREYLMFSYLESLAIRGTKESFLKCYAVFEKEIKDDVLKGYFKNKYALFFEFDKNKNSKEVLLFDRNKEEKVLKEVVGNYKGKVVYVDFWASWCAPCRAAMPSSLLLHEEYKNKQVEFVYISIDNDIVNWQKASIKEKLLPLQNNFLAINYPQASLFKGLILKTIPRYIIFDKNGRLVNDNAPSPDSKDVKVELDKYLLEE</sequence>
<name>A0A3S2XKT2_9FLAO</name>
<dbReference type="PANTHER" id="PTHR42852">
    <property type="entry name" value="THIOL:DISULFIDE INTERCHANGE PROTEIN DSBE"/>
    <property type="match status" value="1"/>
</dbReference>
<evidence type="ECO:0000313" key="6">
    <source>
        <dbReference type="EMBL" id="RVT78427.1"/>
    </source>
</evidence>
<dbReference type="InterPro" id="IPR050553">
    <property type="entry name" value="Thioredoxin_ResA/DsbE_sf"/>
</dbReference>
<feature type="domain" description="Thioredoxin" evidence="5">
    <location>
        <begin position="313"/>
        <end position="472"/>
    </location>
</feature>
<dbReference type="InterPro" id="IPR013766">
    <property type="entry name" value="Thioredoxin_domain"/>
</dbReference>
<dbReference type="PANTHER" id="PTHR42852:SF6">
    <property type="entry name" value="THIOL:DISULFIDE INTERCHANGE PROTEIN DSBE"/>
    <property type="match status" value="1"/>
</dbReference>
<evidence type="ECO:0000256" key="3">
    <source>
        <dbReference type="ARBA" id="ARBA00023157"/>
    </source>
</evidence>
<organism evidence="6 7">
    <name type="scientific">Flavobacterium sufflavum</name>
    <dbReference type="NCBI Taxonomy" id="1921138"/>
    <lineage>
        <taxon>Bacteria</taxon>
        <taxon>Pseudomonadati</taxon>
        <taxon>Bacteroidota</taxon>
        <taxon>Flavobacteriia</taxon>
        <taxon>Flavobacteriales</taxon>
        <taxon>Flavobacteriaceae</taxon>
        <taxon>Flavobacterium</taxon>
    </lineage>
</organism>
<protein>
    <submittedName>
        <fullName evidence="6">TlpA family protein disulfide reductase</fullName>
    </submittedName>
</protein>
<comment type="caution">
    <text evidence="6">The sequence shown here is derived from an EMBL/GenBank/DDBJ whole genome shotgun (WGS) entry which is preliminary data.</text>
</comment>
<keyword evidence="4" id="KW-0676">Redox-active center</keyword>
<evidence type="ECO:0000259" key="5">
    <source>
        <dbReference type="PROSITE" id="PS51352"/>
    </source>
</evidence>
<dbReference type="OrthoDB" id="1098640at2"/>
<evidence type="ECO:0000256" key="4">
    <source>
        <dbReference type="ARBA" id="ARBA00023284"/>
    </source>
</evidence>
<dbReference type="Gene3D" id="3.40.30.10">
    <property type="entry name" value="Glutaredoxin"/>
    <property type="match status" value="1"/>
</dbReference>
<dbReference type="InterPro" id="IPR013740">
    <property type="entry name" value="Redoxin"/>
</dbReference>
<evidence type="ECO:0000256" key="2">
    <source>
        <dbReference type="ARBA" id="ARBA00022748"/>
    </source>
</evidence>
<dbReference type="AlphaFoldDB" id="A0A3S2XKT2"/>
<reference evidence="6 7" key="1">
    <citation type="submission" date="2019-01" db="EMBL/GenBank/DDBJ databases">
        <authorList>
            <person name="Chen W.-M."/>
        </authorList>
    </citation>
    <scope>NUCLEOTIDE SEQUENCE [LARGE SCALE GENOMIC DNA]</scope>
    <source>
        <strain evidence="6 7">BBQ-12</strain>
    </source>
</reference>
<proteinExistence type="predicted"/>
<keyword evidence="7" id="KW-1185">Reference proteome</keyword>
<evidence type="ECO:0000313" key="7">
    <source>
        <dbReference type="Proteomes" id="UP000285211"/>
    </source>
</evidence>
<dbReference type="PROSITE" id="PS51352">
    <property type="entry name" value="THIOREDOXIN_2"/>
    <property type="match status" value="1"/>
</dbReference>
<dbReference type="GO" id="GO:0030313">
    <property type="term" value="C:cell envelope"/>
    <property type="evidence" value="ECO:0007669"/>
    <property type="project" value="UniProtKB-SubCell"/>
</dbReference>
<dbReference type="Pfam" id="PF08534">
    <property type="entry name" value="Redoxin"/>
    <property type="match status" value="1"/>
</dbReference>
<keyword evidence="3" id="KW-1015">Disulfide bond</keyword>
<gene>
    <name evidence="6" type="ORF">EOD40_04110</name>
</gene>
<dbReference type="GO" id="GO:0017004">
    <property type="term" value="P:cytochrome complex assembly"/>
    <property type="evidence" value="ECO:0007669"/>
    <property type="project" value="UniProtKB-KW"/>
</dbReference>
<dbReference type="RefSeq" id="WP_128193631.1">
    <property type="nucleotide sequence ID" value="NZ_SACJ01000002.1"/>
</dbReference>